<comment type="similarity">
    <text evidence="1">Belongs to the COBRA family.</text>
</comment>
<dbReference type="Pfam" id="PF04833">
    <property type="entry name" value="COBRA"/>
    <property type="match status" value="1"/>
</dbReference>
<reference evidence="4 5" key="1">
    <citation type="submission" date="2020-09" db="EMBL/GenBank/DDBJ databases">
        <title>De no assembly of potato wild relative species, Solanum commersonii.</title>
        <authorList>
            <person name="Cho K."/>
        </authorList>
    </citation>
    <scope>NUCLEOTIDE SEQUENCE [LARGE SCALE GENOMIC DNA]</scope>
    <source>
        <strain evidence="4">LZ3.2</strain>
        <tissue evidence="4">Leaf</tissue>
    </source>
</reference>
<name>A0A9J5WI87_SOLCO</name>
<evidence type="ECO:0000313" key="5">
    <source>
        <dbReference type="Proteomes" id="UP000824120"/>
    </source>
</evidence>
<evidence type="ECO:0000256" key="2">
    <source>
        <dbReference type="ARBA" id="ARBA00022729"/>
    </source>
</evidence>
<comment type="caution">
    <text evidence="4">The sequence shown here is derived from an EMBL/GenBank/DDBJ whole genome shotgun (WGS) entry which is preliminary data.</text>
</comment>
<dbReference type="Proteomes" id="UP000824120">
    <property type="component" value="Chromosome 11"/>
</dbReference>
<proteinExistence type="inferred from homology"/>
<accession>A0A9J5WI87</accession>
<organism evidence="4 5">
    <name type="scientific">Solanum commersonii</name>
    <name type="common">Commerson's wild potato</name>
    <name type="synonym">Commerson's nightshade</name>
    <dbReference type="NCBI Taxonomy" id="4109"/>
    <lineage>
        <taxon>Eukaryota</taxon>
        <taxon>Viridiplantae</taxon>
        <taxon>Streptophyta</taxon>
        <taxon>Embryophyta</taxon>
        <taxon>Tracheophyta</taxon>
        <taxon>Spermatophyta</taxon>
        <taxon>Magnoliopsida</taxon>
        <taxon>eudicotyledons</taxon>
        <taxon>Gunneridae</taxon>
        <taxon>Pentapetalae</taxon>
        <taxon>asterids</taxon>
        <taxon>lamiids</taxon>
        <taxon>Solanales</taxon>
        <taxon>Solanaceae</taxon>
        <taxon>Solanoideae</taxon>
        <taxon>Solaneae</taxon>
        <taxon>Solanum</taxon>
    </lineage>
</organism>
<keyword evidence="3" id="KW-0325">Glycoprotein</keyword>
<evidence type="ECO:0000313" key="4">
    <source>
        <dbReference type="EMBL" id="KAG5575023.1"/>
    </source>
</evidence>
<dbReference type="EMBL" id="JACXVP010000011">
    <property type="protein sequence ID" value="KAG5575023.1"/>
    <property type="molecule type" value="Genomic_DNA"/>
</dbReference>
<gene>
    <name evidence="4" type="ORF">H5410_055157</name>
</gene>
<keyword evidence="5" id="KW-1185">Reference proteome</keyword>
<keyword evidence="2" id="KW-0732">Signal</keyword>
<dbReference type="OrthoDB" id="1724830at2759"/>
<protein>
    <submittedName>
        <fullName evidence="4">Uncharacterized protein</fullName>
    </submittedName>
</protein>
<dbReference type="PANTHER" id="PTHR31673">
    <property type="entry name" value="PROTEIN COBRA"/>
    <property type="match status" value="1"/>
</dbReference>
<dbReference type="GO" id="GO:0005886">
    <property type="term" value="C:plasma membrane"/>
    <property type="evidence" value="ECO:0007669"/>
    <property type="project" value="TreeGrafter"/>
</dbReference>
<dbReference type="AlphaFoldDB" id="A0A9J5WI87"/>
<evidence type="ECO:0000256" key="3">
    <source>
        <dbReference type="ARBA" id="ARBA00023180"/>
    </source>
</evidence>
<dbReference type="InterPro" id="IPR006918">
    <property type="entry name" value="COBRA_pln"/>
</dbReference>
<evidence type="ECO:0000256" key="1">
    <source>
        <dbReference type="ARBA" id="ARBA00005507"/>
    </source>
</evidence>
<dbReference type="PANTHER" id="PTHR31673:SF3">
    <property type="entry name" value="COBRA-LIKE PROTEIN 4"/>
    <property type="match status" value="1"/>
</dbReference>
<dbReference type="GO" id="GO:0052324">
    <property type="term" value="P:plant-type cell wall cellulose biosynthetic process"/>
    <property type="evidence" value="ECO:0007669"/>
    <property type="project" value="TreeGrafter"/>
</dbReference>
<dbReference type="GO" id="GO:0010215">
    <property type="term" value="P:cellulose microfibril organization"/>
    <property type="evidence" value="ECO:0007669"/>
    <property type="project" value="InterPro"/>
</dbReference>
<sequence>MEELFLYGKSCVYFVLMRKLLQIIYIVNGHTTVTISNYQQYMHIQSPGWTLGSGADPRWLGWTWAKKEEIWSMSGVQTTEQEDCSKFRGIIPHYYKKDPTVVDLLPGTPYNQPSANCCKG</sequence>